<dbReference type="AlphaFoldDB" id="A0A0N5CTT0"/>
<dbReference type="Proteomes" id="UP000276776">
    <property type="component" value="Unassembled WGS sequence"/>
</dbReference>
<name>A0A0N5CTT0_THECL</name>
<evidence type="ECO:0000313" key="1">
    <source>
        <dbReference type="EMBL" id="VDN00271.1"/>
    </source>
</evidence>
<proteinExistence type="predicted"/>
<evidence type="ECO:0000313" key="2">
    <source>
        <dbReference type="Proteomes" id="UP000276776"/>
    </source>
</evidence>
<reference evidence="3" key="1">
    <citation type="submission" date="2017-02" db="UniProtKB">
        <authorList>
            <consortium name="WormBaseParasite"/>
        </authorList>
    </citation>
    <scope>IDENTIFICATION</scope>
</reference>
<dbReference type="EMBL" id="UYYF01002044">
    <property type="protein sequence ID" value="VDN00271.1"/>
    <property type="molecule type" value="Genomic_DNA"/>
</dbReference>
<dbReference type="WBParaSite" id="TCLT_0000364101-mRNA-1">
    <property type="protein sequence ID" value="TCLT_0000364101-mRNA-1"/>
    <property type="gene ID" value="TCLT_0000364101"/>
</dbReference>
<sequence length="33" mass="3810">MAPFYRDELDDQGNYALPKLSTSDVKNIQFLYG</sequence>
<organism evidence="3">
    <name type="scientific">Thelazia callipaeda</name>
    <name type="common">Oriental eyeworm</name>
    <name type="synonym">Parasitic nematode</name>
    <dbReference type="NCBI Taxonomy" id="103827"/>
    <lineage>
        <taxon>Eukaryota</taxon>
        <taxon>Metazoa</taxon>
        <taxon>Ecdysozoa</taxon>
        <taxon>Nematoda</taxon>
        <taxon>Chromadorea</taxon>
        <taxon>Rhabditida</taxon>
        <taxon>Spirurina</taxon>
        <taxon>Spiruromorpha</taxon>
        <taxon>Thelazioidea</taxon>
        <taxon>Thelaziidae</taxon>
        <taxon>Thelazia</taxon>
    </lineage>
</organism>
<reference evidence="1 2" key="2">
    <citation type="submission" date="2018-11" db="EMBL/GenBank/DDBJ databases">
        <authorList>
            <consortium name="Pathogen Informatics"/>
        </authorList>
    </citation>
    <scope>NUCLEOTIDE SEQUENCE [LARGE SCALE GENOMIC DNA]</scope>
</reference>
<keyword evidence="2" id="KW-1185">Reference proteome</keyword>
<dbReference type="OrthoDB" id="406838at2759"/>
<accession>A0A0N5CTT0</accession>
<gene>
    <name evidence="1" type="ORF">TCLT_LOCUS3631</name>
</gene>
<evidence type="ECO:0000313" key="3">
    <source>
        <dbReference type="WBParaSite" id="TCLT_0000364101-mRNA-1"/>
    </source>
</evidence>
<protein>
    <submittedName>
        <fullName evidence="3">Aconitate hydratase</fullName>
    </submittedName>
</protein>